<dbReference type="EMBL" id="AKRT01000386">
    <property type="protein sequence ID" value="EIR15639.1"/>
    <property type="molecule type" value="Genomic_DNA"/>
</dbReference>
<accession>A0AB72ZG08</accession>
<comment type="caution">
    <text evidence="1">The sequence shown here is derived from an EMBL/GenBank/DDBJ whole genome shotgun (WGS) entry which is preliminary data.</text>
</comment>
<reference evidence="1 2" key="1">
    <citation type="submission" date="2012-05" db="EMBL/GenBank/DDBJ databases">
        <title>Genome sequence of Yersinia Pestis PY-08.</title>
        <authorList>
            <person name="Santana-Cruz I."/>
            <person name="Sengamalay N."/>
            <person name="McCracken C."/>
            <person name="Daugherty S.C."/>
            <person name="Maroo A."/>
            <person name="Vara P.G."/>
            <person name="Tallon L.J."/>
            <person name="Sadzewicz L."/>
            <person name="Vinetz J.M."/>
            <person name="Cespedes Zambrano M.J."/>
            <person name="Fraser-Liggett C.M."/>
            <person name="Tettelin H."/>
        </authorList>
    </citation>
    <scope>NUCLEOTIDE SEQUENCE [LARGE SCALE GENOMIC DNA]</scope>
    <source>
        <strain evidence="1 2">PY-08</strain>
    </source>
</reference>
<organism evidence="1 2">
    <name type="scientific">Yersinia pestis PY-08</name>
    <dbReference type="NCBI Taxonomy" id="992134"/>
    <lineage>
        <taxon>Bacteria</taxon>
        <taxon>Pseudomonadati</taxon>
        <taxon>Pseudomonadota</taxon>
        <taxon>Gammaproteobacteria</taxon>
        <taxon>Enterobacterales</taxon>
        <taxon>Yersiniaceae</taxon>
        <taxon>Yersinia</taxon>
    </lineage>
</organism>
<dbReference type="AlphaFoldDB" id="A0AB72ZG08"/>
<dbReference type="Proteomes" id="UP000003231">
    <property type="component" value="Unassembled WGS sequence"/>
</dbReference>
<gene>
    <name evidence="1" type="ORF">YPPY08_3476</name>
</gene>
<evidence type="ECO:0000313" key="1">
    <source>
        <dbReference type="EMBL" id="EIR15639.1"/>
    </source>
</evidence>
<evidence type="ECO:0000313" key="2">
    <source>
        <dbReference type="Proteomes" id="UP000003231"/>
    </source>
</evidence>
<sequence length="41" mass="4768">MRAVYDSPNIQSRYSIFIENLFLISSKCITNNVIIIINHIL</sequence>
<protein>
    <submittedName>
        <fullName evidence="1">Uncharacterized protein</fullName>
    </submittedName>
</protein>
<name>A0AB72ZG08_YERPE</name>
<proteinExistence type="predicted"/>